<keyword evidence="5" id="KW-1185">Reference proteome</keyword>
<evidence type="ECO:0000259" key="3">
    <source>
        <dbReference type="Pfam" id="PF08797"/>
    </source>
</evidence>
<feature type="domain" description="HIRAN" evidence="3">
    <location>
        <begin position="145"/>
        <end position="222"/>
    </location>
</feature>
<evidence type="ECO:0000256" key="2">
    <source>
        <dbReference type="ARBA" id="ARBA00022801"/>
    </source>
</evidence>
<dbReference type="InParanoid" id="A0A1B1YW77"/>
<dbReference type="AlphaFoldDB" id="A0A1B1YW77"/>
<keyword evidence="1" id="KW-0479">Metal-binding</keyword>
<dbReference type="Proteomes" id="UP000092952">
    <property type="component" value="Chromosome"/>
</dbReference>
<dbReference type="Pfam" id="PF08797">
    <property type="entry name" value="HIRAN"/>
    <property type="match status" value="1"/>
</dbReference>
<dbReference type="Gene3D" id="3.30.70.2330">
    <property type="match status" value="1"/>
</dbReference>
<dbReference type="InterPro" id="IPR014905">
    <property type="entry name" value="HIRAN"/>
</dbReference>
<reference evidence="5" key="1">
    <citation type="submission" date="2016-03" db="EMBL/GenBank/DDBJ databases">
        <title>Complete genome sequence of Solimmundus cernigliae, representing a novel lineage of polycyclic aromatic hydrocarbon degraders within the Gammaproteobacteria.</title>
        <authorList>
            <person name="Singleton D.R."/>
            <person name="Dickey A.N."/>
            <person name="Scholl E.H."/>
            <person name="Wright F.A."/>
            <person name="Aitken M.D."/>
        </authorList>
    </citation>
    <scope>NUCLEOTIDE SEQUENCE [LARGE SCALE GENOMIC DNA]</scope>
    <source>
        <strain evidence="5">TR3.2</strain>
    </source>
</reference>
<dbReference type="EMBL" id="CP014671">
    <property type="protein sequence ID" value="ANX05085.1"/>
    <property type="molecule type" value="Genomic_DNA"/>
</dbReference>
<evidence type="ECO:0000313" key="5">
    <source>
        <dbReference type="Proteomes" id="UP000092952"/>
    </source>
</evidence>
<dbReference type="GO" id="GO:0003676">
    <property type="term" value="F:nucleic acid binding"/>
    <property type="evidence" value="ECO:0007669"/>
    <property type="project" value="InterPro"/>
</dbReference>
<dbReference type="KEGG" id="gbi:PG2T_13465"/>
<organism evidence="4 5">
    <name type="scientific">Immundisolibacter cernigliae</name>
    <dbReference type="NCBI Taxonomy" id="1810504"/>
    <lineage>
        <taxon>Bacteria</taxon>
        <taxon>Pseudomonadati</taxon>
        <taxon>Pseudomonadota</taxon>
        <taxon>Gammaproteobacteria</taxon>
        <taxon>Immundisolibacterales</taxon>
        <taxon>Immundisolibacteraceae</taxon>
        <taxon>Immundisolibacter</taxon>
    </lineage>
</organism>
<accession>A0A1B1YW77</accession>
<protein>
    <recommendedName>
        <fullName evidence="3">HIRAN domain-containing protein</fullName>
    </recommendedName>
</protein>
<evidence type="ECO:0000313" key="4">
    <source>
        <dbReference type="EMBL" id="ANX05085.1"/>
    </source>
</evidence>
<proteinExistence type="predicted"/>
<dbReference type="GO" id="GO:0016818">
    <property type="term" value="F:hydrolase activity, acting on acid anhydrides, in phosphorus-containing anhydrides"/>
    <property type="evidence" value="ECO:0007669"/>
    <property type="project" value="InterPro"/>
</dbReference>
<evidence type="ECO:0000256" key="1">
    <source>
        <dbReference type="ARBA" id="ARBA00022723"/>
    </source>
</evidence>
<gene>
    <name evidence="4" type="ORF">PG2T_13465</name>
</gene>
<sequence>MNYIEHVHEPRRLLLVWQRSEEDGAARVRRAVAELLRDSAERVQFRYLTDTPDFEAAKSEGFINFVAFRKLHAMYDLGVVETFMRRLPPRSRGDYAQYLEQFRLRPETLISDFALLGYTGAKLPSDGFSILDPLEDVGECCDVLLEVAGFRHVSPVGPQLLYVGEPVSLVIQPDNLHDPMAVAVEIHDQRIGYVPRQQAPAIRDLVATGEVEACIQRINGKPERPLIHLMARIRRRATRPHTPPWALGE</sequence>
<keyword evidence="2" id="KW-0378">Hydrolase</keyword>
<dbReference type="GO" id="GO:0008270">
    <property type="term" value="F:zinc ion binding"/>
    <property type="evidence" value="ECO:0007669"/>
    <property type="project" value="InterPro"/>
</dbReference>
<name>A0A1B1YW77_9GAMM</name>